<sequence>MTGRFKDKLGEGGCGTVFKGKLRSGCFRAIKIFGKSKANGQDCMNVVATIGRIHHVNVVQLVGYCVEGSKRSLVYDFTPNGSLDKYIYSKEGSMLLSCNKMYVISLEVARGIEYLHEGSDMQILHFNIKPHNILLDENFNPNTLC</sequence>
<evidence type="ECO:0000256" key="1">
    <source>
        <dbReference type="ARBA" id="ARBA00004479"/>
    </source>
</evidence>
<dbReference type="GO" id="GO:0004674">
    <property type="term" value="F:protein serine/threonine kinase activity"/>
    <property type="evidence" value="ECO:0007669"/>
    <property type="project" value="UniProtKB-KW"/>
</dbReference>
<keyword evidence="4" id="KW-0732">Signal</keyword>
<keyword evidence="6" id="KW-0472">Membrane</keyword>
<dbReference type="Gene3D" id="1.10.510.10">
    <property type="entry name" value="Transferase(Phosphotransferase) domain 1"/>
    <property type="match status" value="1"/>
</dbReference>
<keyword evidence="2" id="KW-0418">Kinase</keyword>
<dbReference type="InterPro" id="IPR011009">
    <property type="entry name" value="Kinase-like_dom_sf"/>
</dbReference>
<organism evidence="9">
    <name type="scientific">Prunus dulcis</name>
    <name type="common">Almond</name>
    <name type="synonym">Amygdalus dulcis</name>
    <dbReference type="NCBI Taxonomy" id="3755"/>
    <lineage>
        <taxon>Eukaryota</taxon>
        <taxon>Viridiplantae</taxon>
        <taxon>Streptophyta</taxon>
        <taxon>Embryophyta</taxon>
        <taxon>Tracheophyta</taxon>
        <taxon>Spermatophyta</taxon>
        <taxon>Magnoliopsida</taxon>
        <taxon>eudicotyledons</taxon>
        <taxon>Gunneridae</taxon>
        <taxon>Pentapetalae</taxon>
        <taxon>rosids</taxon>
        <taxon>fabids</taxon>
        <taxon>Rosales</taxon>
        <taxon>Rosaceae</taxon>
        <taxon>Amygdaloideae</taxon>
        <taxon>Amygdaleae</taxon>
        <taxon>Prunus</taxon>
    </lineage>
</organism>
<name>A0A5H2XRH2_PRUDU</name>
<dbReference type="GO" id="GO:0016020">
    <property type="term" value="C:membrane"/>
    <property type="evidence" value="ECO:0007669"/>
    <property type="project" value="UniProtKB-SubCell"/>
</dbReference>
<evidence type="ECO:0000313" key="9">
    <source>
        <dbReference type="EMBL" id="BBN70428.1"/>
    </source>
</evidence>
<evidence type="ECO:0000256" key="7">
    <source>
        <dbReference type="ARBA" id="ARBA00023180"/>
    </source>
</evidence>
<keyword evidence="5" id="KW-1133">Transmembrane helix</keyword>
<dbReference type="PANTHER" id="PTHR27009">
    <property type="entry name" value="RUST RESISTANCE KINASE LR10-RELATED"/>
    <property type="match status" value="1"/>
</dbReference>
<reference evidence="9" key="1">
    <citation type="journal article" date="2019" name="Science">
        <title>Mutation of a bHLH transcription factor allowed almond domestication.</title>
        <authorList>
            <person name="Sanchez-Perez R."/>
            <person name="Pavan S."/>
            <person name="Mazzeo R."/>
            <person name="Moldovan C."/>
            <person name="Aiese Cigliano R."/>
            <person name="Del Cueto J."/>
            <person name="Ricciardi F."/>
            <person name="Lotti C."/>
            <person name="Ricciardi L."/>
            <person name="Dicenta F."/>
            <person name="Lopez-Marques R.L."/>
            <person name="Lindberg Moller B."/>
        </authorList>
    </citation>
    <scope>NUCLEOTIDE SEQUENCE</scope>
</reference>
<accession>A0A5H2XRH2</accession>
<dbReference type="PROSITE" id="PS50011">
    <property type="entry name" value="PROTEIN_KINASE_DOM"/>
    <property type="match status" value="1"/>
</dbReference>
<keyword evidence="7" id="KW-0325">Glycoprotein</keyword>
<evidence type="ECO:0000256" key="3">
    <source>
        <dbReference type="ARBA" id="ARBA00022692"/>
    </source>
</evidence>
<proteinExistence type="predicted"/>
<gene>
    <name evidence="9" type="ORF">Prudu_1474S000200</name>
</gene>
<dbReference type="SUPFAM" id="SSF56112">
    <property type="entry name" value="Protein kinase-like (PK-like)"/>
    <property type="match status" value="1"/>
</dbReference>
<dbReference type="Gene3D" id="3.30.200.20">
    <property type="entry name" value="Phosphorylase Kinase, domain 1"/>
    <property type="match status" value="1"/>
</dbReference>
<evidence type="ECO:0000256" key="4">
    <source>
        <dbReference type="ARBA" id="ARBA00022729"/>
    </source>
</evidence>
<dbReference type="Pfam" id="PF00069">
    <property type="entry name" value="Pkinase"/>
    <property type="match status" value="1"/>
</dbReference>
<dbReference type="GO" id="GO:0005524">
    <property type="term" value="F:ATP binding"/>
    <property type="evidence" value="ECO:0007669"/>
    <property type="project" value="InterPro"/>
</dbReference>
<evidence type="ECO:0000256" key="5">
    <source>
        <dbReference type="ARBA" id="ARBA00022989"/>
    </source>
</evidence>
<keyword evidence="2" id="KW-0808">Transferase</keyword>
<feature type="domain" description="Protein kinase" evidence="8">
    <location>
        <begin position="3"/>
        <end position="145"/>
    </location>
</feature>
<dbReference type="InterPro" id="IPR000719">
    <property type="entry name" value="Prot_kinase_dom"/>
</dbReference>
<dbReference type="InterPro" id="IPR045874">
    <property type="entry name" value="LRK10/LRL21-25-like"/>
</dbReference>
<evidence type="ECO:0000259" key="8">
    <source>
        <dbReference type="PROSITE" id="PS50011"/>
    </source>
</evidence>
<keyword evidence="2" id="KW-0723">Serine/threonine-protein kinase</keyword>
<evidence type="ECO:0000256" key="2">
    <source>
        <dbReference type="ARBA" id="ARBA00022527"/>
    </source>
</evidence>
<dbReference type="AlphaFoldDB" id="A0A5H2XRH2"/>
<protein>
    <submittedName>
        <fullName evidence="9">Suppressor of npr1-1 constitutive 4</fullName>
    </submittedName>
</protein>
<dbReference type="SMART" id="SM00220">
    <property type="entry name" value="S_TKc"/>
    <property type="match status" value="1"/>
</dbReference>
<dbReference type="EMBL" id="AP021811">
    <property type="protein sequence ID" value="BBN70428.1"/>
    <property type="molecule type" value="Genomic_DNA"/>
</dbReference>
<keyword evidence="3" id="KW-0812">Transmembrane</keyword>
<comment type="subcellular location">
    <subcellularLocation>
        <location evidence="1">Membrane</location>
        <topology evidence="1">Single-pass type I membrane protein</topology>
    </subcellularLocation>
</comment>
<evidence type="ECO:0000256" key="6">
    <source>
        <dbReference type="ARBA" id="ARBA00023136"/>
    </source>
</evidence>